<organism evidence="1 2">
    <name type="scientific">Candidatus Wildermuthbacteria bacterium RIFCSPHIGHO2_12_FULL_40_12</name>
    <dbReference type="NCBI Taxonomy" id="1802457"/>
    <lineage>
        <taxon>Bacteria</taxon>
        <taxon>Candidatus Wildermuthiibacteriota</taxon>
    </lineage>
</organism>
<comment type="caution">
    <text evidence="1">The sequence shown here is derived from an EMBL/GenBank/DDBJ whole genome shotgun (WGS) entry which is preliminary data.</text>
</comment>
<accession>A0A1G2RBG7</accession>
<proteinExistence type="predicted"/>
<dbReference type="AlphaFoldDB" id="A0A1G2RBG7"/>
<gene>
    <name evidence="1" type="ORF">A3F15_00420</name>
</gene>
<name>A0A1G2RBG7_9BACT</name>
<protein>
    <recommendedName>
        <fullName evidence="3">PPM-type phosphatase domain-containing protein</fullName>
    </recommendedName>
</protein>
<sequence length="136" mass="14933">MGILRIESCLDRPARFKEDGLVIVDAEPTIIAVCDGFSVPYDQENLPILVGGLGTGEVVRQCFCRNITAAKDIELVDAIREIDGLIKMFHEQLGKSHQLAQEPAYFSGLTFATAKIDLLNTDCEIEIFQCGDCIAL</sequence>
<dbReference type="EMBL" id="MHUC01000035">
    <property type="protein sequence ID" value="OHA70190.1"/>
    <property type="molecule type" value="Genomic_DNA"/>
</dbReference>
<evidence type="ECO:0008006" key="3">
    <source>
        <dbReference type="Google" id="ProtNLM"/>
    </source>
</evidence>
<evidence type="ECO:0000313" key="1">
    <source>
        <dbReference type="EMBL" id="OHA70190.1"/>
    </source>
</evidence>
<dbReference type="Proteomes" id="UP000177078">
    <property type="component" value="Unassembled WGS sequence"/>
</dbReference>
<evidence type="ECO:0000313" key="2">
    <source>
        <dbReference type="Proteomes" id="UP000177078"/>
    </source>
</evidence>
<reference evidence="1 2" key="1">
    <citation type="journal article" date="2016" name="Nat. Commun.">
        <title>Thousands of microbial genomes shed light on interconnected biogeochemical processes in an aquifer system.</title>
        <authorList>
            <person name="Anantharaman K."/>
            <person name="Brown C.T."/>
            <person name="Hug L.A."/>
            <person name="Sharon I."/>
            <person name="Castelle C.J."/>
            <person name="Probst A.J."/>
            <person name="Thomas B.C."/>
            <person name="Singh A."/>
            <person name="Wilkins M.J."/>
            <person name="Karaoz U."/>
            <person name="Brodie E.L."/>
            <person name="Williams K.H."/>
            <person name="Hubbard S.S."/>
            <person name="Banfield J.F."/>
        </authorList>
    </citation>
    <scope>NUCLEOTIDE SEQUENCE [LARGE SCALE GENOMIC DNA]</scope>
</reference>
<dbReference type="STRING" id="1802457.A3F15_00420"/>